<dbReference type="InterPro" id="IPR050109">
    <property type="entry name" value="HTH-type_TetR-like_transc_reg"/>
</dbReference>
<evidence type="ECO:0000313" key="7">
    <source>
        <dbReference type="Proteomes" id="UP000294513"/>
    </source>
</evidence>
<dbReference type="InterPro" id="IPR001647">
    <property type="entry name" value="HTH_TetR"/>
</dbReference>
<evidence type="ECO:0000256" key="1">
    <source>
        <dbReference type="ARBA" id="ARBA00023015"/>
    </source>
</evidence>
<keyword evidence="2 4" id="KW-0238">DNA-binding</keyword>
<dbReference type="OrthoDB" id="3295174at2"/>
<feature type="DNA-binding region" description="H-T-H motif" evidence="4">
    <location>
        <begin position="28"/>
        <end position="47"/>
    </location>
</feature>
<dbReference type="InterPro" id="IPR049445">
    <property type="entry name" value="TetR_SbtR-like_C"/>
</dbReference>
<evidence type="ECO:0000259" key="5">
    <source>
        <dbReference type="PROSITE" id="PS50977"/>
    </source>
</evidence>
<organism evidence="6 7">
    <name type="scientific">Actinomadura rubrisoli</name>
    <dbReference type="NCBI Taxonomy" id="2530368"/>
    <lineage>
        <taxon>Bacteria</taxon>
        <taxon>Bacillati</taxon>
        <taxon>Actinomycetota</taxon>
        <taxon>Actinomycetes</taxon>
        <taxon>Streptosporangiales</taxon>
        <taxon>Thermomonosporaceae</taxon>
        <taxon>Actinomadura</taxon>
    </lineage>
</organism>
<reference evidence="6 7" key="1">
    <citation type="submission" date="2019-03" db="EMBL/GenBank/DDBJ databases">
        <title>Draft genome sequences of novel Actinobacteria.</title>
        <authorList>
            <person name="Sahin N."/>
            <person name="Ay H."/>
            <person name="Saygin H."/>
        </authorList>
    </citation>
    <scope>NUCLEOTIDE SEQUENCE [LARGE SCALE GENOMIC DNA]</scope>
    <source>
        <strain evidence="6 7">H3C3</strain>
    </source>
</reference>
<dbReference type="SUPFAM" id="SSF46689">
    <property type="entry name" value="Homeodomain-like"/>
    <property type="match status" value="1"/>
</dbReference>
<dbReference type="GO" id="GO:0003700">
    <property type="term" value="F:DNA-binding transcription factor activity"/>
    <property type="evidence" value="ECO:0007669"/>
    <property type="project" value="TreeGrafter"/>
</dbReference>
<proteinExistence type="predicted"/>
<dbReference type="SUPFAM" id="SSF48498">
    <property type="entry name" value="Tetracyclin repressor-like, C-terminal domain"/>
    <property type="match status" value="1"/>
</dbReference>
<comment type="caution">
    <text evidence="6">The sequence shown here is derived from an EMBL/GenBank/DDBJ whole genome shotgun (WGS) entry which is preliminary data.</text>
</comment>
<evidence type="ECO:0000256" key="3">
    <source>
        <dbReference type="ARBA" id="ARBA00023163"/>
    </source>
</evidence>
<evidence type="ECO:0000256" key="2">
    <source>
        <dbReference type="ARBA" id="ARBA00023125"/>
    </source>
</evidence>
<dbReference type="PANTHER" id="PTHR30055">
    <property type="entry name" value="HTH-TYPE TRANSCRIPTIONAL REGULATOR RUTR"/>
    <property type="match status" value="1"/>
</dbReference>
<dbReference type="AlphaFoldDB" id="A0A4R5B8G8"/>
<keyword evidence="3" id="KW-0804">Transcription</keyword>
<dbReference type="PRINTS" id="PR00455">
    <property type="entry name" value="HTHTETR"/>
</dbReference>
<dbReference type="Proteomes" id="UP000294513">
    <property type="component" value="Unassembled WGS sequence"/>
</dbReference>
<keyword evidence="7" id="KW-1185">Reference proteome</keyword>
<protein>
    <submittedName>
        <fullName evidence="6">TetR/AcrR family transcriptional regulator</fullName>
    </submittedName>
</protein>
<dbReference type="Pfam" id="PF00440">
    <property type="entry name" value="TetR_N"/>
    <property type="match status" value="1"/>
</dbReference>
<dbReference type="InterPro" id="IPR036271">
    <property type="entry name" value="Tet_transcr_reg_TetR-rel_C_sf"/>
</dbReference>
<dbReference type="InterPro" id="IPR009057">
    <property type="entry name" value="Homeodomain-like_sf"/>
</dbReference>
<sequence>MRADAQRNRARILDVARTVVEEQGTQASLRDIARRAEVGMGTLYRHFATREELLEALLGSRFDRLAARAGTLEATRPPAEALEEWLREFAAGAATYRGLAASMIATLEDDASSLHASCMAMREAGARLLARAQEAGHIRPDVDGTDLFALFSAVASIADVAPSIAARRDHLFALVMEGLVSRSR</sequence>
<name>A0A4R5B8G8_9ACTN</name>
<gene>
    <name evidence="6" type="ORF">E1298_24190</name>
</gene>
<dbReference type="PROSITE" id="PS50977">
    <property type="entry name" value="HTH_TETR_2"/>
    <property type="match status" value="1"/>
</dbReference>
<dbReference type="Pfam" id="PF21597">
    <property type="entry name" value="TetR_C_43"/>
    <property type="match status" value="1"/>
</dbReference>
<dbReference type="GO" id="GO:0000976">
    <property type="term" value="F:transcription cis-regulatory region binding"/>
    <property type="evidence" value="ECO:0007669"/>
    <property type="project" value="TreeGrafter"/>
</dbReference>
<dbReference type="Gene3D" id="1.10.357.10">
    <property type="entry name" value="Tetracycline Repressor, domain 2"/>
    <property type="match status" value="1"/>
</dbReference>
<evidence type="ECO:0000256" key="4">
    <source>
        <dbReference type="PROSITE-ProRule" id="PRU00335"/>
    </source>
</evidence>
<feature type="domain" description="HTH tetR-type" evidence="5">
    <location>
        <begin position="6"/>
        <end position="65"/>
    </location>
</feature>
<evidence type="ECO:0000313" key="6">
    <source>
        <dbReference type="EMBL" id="TDD81393.1"/>
    </source>
</evidence>
<accession>A0A4R5B8G8</accession>
<dbReference type="PANTHER" id="PTHR30055:SF234">
    <property type="entry name" value="HTH-TYPE TRANSCRIPTIONAL REGULATOR BETI"/>
    <property type="match status" value="1"/>
</dbReference>
<keyword evidence="1" id="KW-0805">Transcription regulation</keyword>
<dbReference type="EMBL" id="SMKU01000138">
    <property type="protein sequence ID" value="TDD81393.1"/>
    <property type="molecule type" value="Genomic_DNA"/>
</dbReference>